<sequence length="69" mass="8348">MLEVRCAVFEHNHRTDEVIWRNNAISRQIPLPEPIAEDLRLMITCGGKNIRIWEHIRDRSLYKIKYERC</sequence>
<dbReference type="AlphaFoldDB" id="K3X3C6"/>
<reference evidence="2" key="2">
    <citation type="submission" date="2010-04" db="EMBL/GenBank/DDBJ databases">
        <authorList>
            <person name="Buell R."/>
            <person name="Hamilton J."/>
            <person name="Hostetler J."/>
        </authorList>
    </citation>
    <scope>NUCLEOTIDE SEQUENCE [LARGE SCALE GENOMIC DNA]</scope>
    <source>
        <strain evidence="2">DAOM:BR144</strain>
    </source>
</reference>
<protein>
    <submittedName>
        <fullName evidence="1">Uncharacterized protein</fullName>
    </submittedName>
</protein>
<proteinExistence type="predicted"/>
<keyword evidence="2" id="KW-1185">Reference proteome</keyword>
<organism evidence="1 2">
    <name type="scientific">Globisporangium ultimum (strain ATCC 200006 / CBS 805.95 / DAOM BR144)</name>
    <name type="common">Pythium ultimum</name>
    <dbReference type="NCBI Taxonomy" id="431595"/>
    <lineage>
        <taxon>Eukaryota</taxon>
        <taxon>Sar</taxon>
        <taxon>Stramenopiles</taxon>
        <taxon>Oomycota</taxon>
        <taxon>Peronosporomycetes</taxon>
        <taxon>Pythiales</taxon>
        <taxon>Pythiaceae</taxon>
        <taxon>Globisporangium</taxon>
    </lineage>
</organism>
<dbReference type="HOGENOM" id="CLU_2781520_0_0_1"/>
<evidence type="ECO:0000313" key="1">
    <source>
        <dbReference type="EnsemblProtists" id="PYU1_T011725"/>
    </source>
</evidence>
<dbReference type="EnsemblProtists" id="PYU1_T011725">
    <property type="protein sequence ID" value="PYU1_T011725"/>
    <property type="gene ID" value="PYU1_G011699"/>
</dbReference>
<dbReference type="EMBL" id="GL376611">
    <property type="status" value="NOT_ANNOTATED_CDS"/>
    <property type="molecule type" value="Genomic_DNA"/>
</dbReference>
<name>K3X3C6_GLOUD</name>
<dbReference type="VEuPathDB" id="FungiDB:PYU1_G011699"/>
<accession>K3X3C6</accession>
<dbReference type="InParanoid" id="K3X3C6"/>
<dbReference type="Proteomes" id="UP000019132">
    <property type="component" value="Unassembled WGS sequence"/>
</dbReference>
<reference evidence="1" key="3">
    <citation type="submission" date="2015-02" db="UniProtKB">
        <authorList>
            <consortium name="EnsemblProtists"/>
        </authorList>
    </citation>
    <scope>IDENTIFICATION</scope>
    <source>
        <strain evidence="1">DAOM BR144</strain>
    </source>
</reference>
<reference evidence="2" key="1">
    <citation type="journal article" date="2010" name="Genome Biol.">
        <title>Genome sequence of the necrotrophic plant pathogen Pythium ultimum reveals original pathogenicity mechanisms and effector repertoire.</title>
        <authorList>
            <person name="Levesque C.A."/>
            <person name="Brouwer H."/>
            <person name="Cano L."/>
            <person name="Hamilton J.P."/>
            <person name="Holt C."/>
            <person name="Huitema E."/>
            <person name="Raffaele S."/>
            <person name="Robideau G.P."/>
            <person name="Thines M."/>
            <person name="Win J."/>
            <person name="Zerillo M.M."/>
            <person name="Beakes G.W."/>
            <person name="Boore J.L."/>
            <person name="Busam D."/>
            <person name="Dumas B."/>
            <person name="Ferriera S."/>
            <person name="Fuerstenberg S.I."/>
            <person name="Gachon C.M."/>
            <person name="Gaulin E."/>
            <person name="Govers F."/>
            <person name="Grenville-Briggs L."/>
            <person name="Horner N."/>
            <person name="Hostetler J."/>
            <person name="Jiang R.H."/>
            <person name="Johnson J."/>
            <person name="Krajaejun T."/>
            <person name="Lin H."/>
            <person name="Meijer H.J."/>
            <person name="Moore B."/>
            <person name="Morris P."/>
            <person name="Phuntmart V."/>
            <person name="Puiu D."/>
            <person name="Shetty J."/>
            <person name="Stajich J.E."/>
            <person name="Tripathy S."/>
            <person name="Wawra S."/>
            <person name="van West P."/>
            <person name="Whitty B.R."/>
            <person name="Coutinho P.M."/>
            <person name="Henrissat B."/>
            <person name="Martin F."/>
            <person name="Thomas P.D."/>
            <person name="Tyler B.M."/>
            <person name="De Vries R.P."/>
            <person name="Kamoun S."/>
            <person name="Yandell M."/>
            <person name="Tisserat N."/>
            <person name="Buell C.R."/>
        </authorList>
    </citation>
    <scope>NUCLEOTIDE SEQUENCE</scope>
    <source>
        <strain evidence="2">DAOM:BR144</strain>
    </source>
</reference>
<evidence type="ECO:0000313" key="2">
    <source>
        <dbReference type="Proteomes" id="UP000019132"/>
    </source>
</evidence>